<reference evidence="3" key="2">
    <citation type="submission" date="2019-07" db="EMBL/GenBank/DDBJ databases">
        <authorList>
            <person name="Whitman W."/>
            <person name="Huntemann M."/>
            <person name="Clum A."/>
            <person name="Pillay M."/>
            <person name="Palaniappan K."/>
            <person name="Varghese N."/>
            <person name="Mikhailova N."/>
            <person name="Stamatis D."/>
            <person name="Reddy T."/>
            <person name="Daum C."/>
            <person name="Shapiro N."/>
            <person name="Ivanova N."/>
            <person name="Kyrpides N."/>
            <person name="Woyke T."/>
        </authorList>
    </citation>
    <scope>NUCLEOTIDE SEQUENCE</scope>
    <source>
        <strain evidence="3">CGMCC 1.10685</strain>
    </source>
</reference>
<evidence type="ECO:0000256" key="1">
    <source>
        <dbReference type="SAM" id="Phobius"/>
    </source>
</evidence>
<evidence type="ECO:0000313" key="5">
    <source>
        <dbReference type="Proteomes" id="UP000437862"/>
    </source>
</evidence>
<gene>
    <name evidence="2" type="ORF">GO485_27450</name>
    <name evidence="3" type="ORF">IP92_04136</name>
</gene>
<dbReference type="AlphaFoldDB" id="A0A562PKH8"/>
<dbReference type="RefSeq" id="WP_145878579.1">
    <property type="nucleotide sequence ID" value="NZ_CP046904.1"/>
</dbReference>
<feature type="transmembrane region" description="Helical" evidence="1">
    <location>
        <begin position="44"/>
        <end position="64"/>
    </location>
</feature>
<keyword evidence="5" id="KW-1185">Reference proteome</keyword>
<dbReference type="Proteomes" id="UP000437862">
    <property type="component" value="Chromosome"/>
</dbReference>
<evidence type="ECO:0000313" key="4">
    <source>
        <dbReference type="Proteomes" id="UP000315112"/>
    </source>
</evidence>
<evidence type="ECO:0000313" key="3">
    <source>
        <dbReference type="EMBL" id="TWI44961.1"/>
    </source>
</evidence>
<evidence type="ECO:0000313" key="2">
    <source>
        <dbReference type="EMBL" id="QGZ42399.1"/>
    </source>
</evidence>
<name>A0A562PKH8_9BURK</name>
<proteinExistence type="predicted"/>
<protein>
    <submittedName>
        <fullName evidence="3">Uncharacterized protein</fullName>
    </submittedName>
</protein>
<accession>A0A562PKH8</accession>
<organism evidence="3 4">
    <name type="scientific">Pseudoduganella flava</name>
    <dbReference type="NCBI Taxonomy" id="871742"/>
    <lineage>
        <taxon>Bacteria</taxon>
        <taxon>Pseudomonadati</taxon>
        <taxon>Pseudomonadota</taxon>
        <taxon>Betaproteobacteria</taxon>
        <taxon>Burkholderiales</taxon>
        <taxon>Oxalobacteraceae</taxon>
        <taxon>Telluria group</taxon>
        <taxon>Pseudoduganella</taxon>
    </lineage>
</organism>
<dbReference type="EMBL" id="CP046904">
    <property type="protein sequence ID" value="QGZ42399.1"/>
    <property type="molecule type" value="Genomic_DNA"/>
</dbReference>
<feature type="transmembrane region" description="Helical" evidence="1">
    <location>
        <begin position="12"/>
        <end position="32"/>
    </location>
</feature>
<feature type="transmembrane region" description="Helical" evidence="1">
    <location>
        <begin position="71"/>
        <end position="93"/>
    </location>
</feature>
<keyword evidence="1" id="KW-1133">Transmembrane helix</keyword>
<keyword evidence="1" id="KW-0472">Membrane</keyword>
<keyword evidence="1" id="KW-0812">Transmembrane</keyword>
<reference evidence="2 5" key="3">
    <citation type="submission" date="2019-12" db="EMBL/GenBank/DDBJ databases">
        <title>Draft Genome Sequences of Six Type Strains of the Genus Massilia.</title>
        <authorList>
            <person name="Miess H."/>
            <person name="Frediansyah A."/>
            <person name="Goeker M."/>
            <person name="Gross H."/>
        </authorList>
    </citation>
    <scope>NUCLEOTIDE SEQUENCE [LARGE SCALE GENOMIC DNA]</scope>
    <source>
        <strain evidence="2 5">DSM 26639</strain>
    </source>
</reference>
<sequence>MKSAPSRSSRAALRVLLATGALLAIPLVAMRFTREVTWDGFDFAVAAVLLGGAGLAIELALATLRTRRARLLACAAIVLVLLLVWAELAVGILH</sequence>
<dbReference type="Proteomes" id="UP000315112">
    <property type="component" value="Unassembled WGS sequence"/>
</dbReference>
<dbReference type="EMBL" id="VLKW01000008">
    <property type="protein sequence ID" value="TWI44961.1"/>
    <property type="molecule type" value="Genomic_DNA"/>
</dbReference>
<reference evidence="3 4" key="1">
    <citation type="journal article" date="2015" name="Stand. Genomic Sci.">
        <title>Genomic Encyclopedia of Bacterial and Archaeal Type Strains, Phase III: the genomes of soil and plant-associated and newly described type strains.</title>
        <authorList>
            <person name="Whitman W.B."/>
            <person name="Woyke T."/>
            <person name="Klenk H.P."/>
            <person name="Zhou Y."/>
            <person name="Lilburn T.G."/>
            <person name="Beck B.J."/>
            <person name="De Vos P."/>
            <person name="Vandamme P."/>
            <person name="Eisen J.A."/>
            <person name="Garrity G."/>
            <person name="Hugenholtz P."/>
            <person name="Kyrpides N.C."/>
        </authorList>
    </citation>
    <scope>NUCLEOTIDE SEQUENCE [LARGE SCALE GENOMIC DNA]</scope>
    <source>
        <strain evidence="3 4">CGMCC 1.10685</strain>
    </source>
</reference>